<dbReference type="Gene3D" id="1.20.1270.60">
    <property type="entry name" value="Arfaptin homology (AH) domain/BAR domain"/>
    <property type="match status" value="1"/>
</dbReference>
<dbReference type="PANTHER" id="PTHR13663:SF2">
    <property type="entry name" value="SIMILAR TO RIKEN CDNA 6430548M08"/>
    <property type="match status" value="1"/>
</dbReference>
<evidence type="ECO:0000256" key="1">
    <source>
        <dbReference type="SAM" id="Coils"/>
    </source>
</evidence>
<feature type="region of interest" description="Disordered" evidence="2">
    <location>
        <begin position="759"/>
        <end position="826"/>
    </location>
</feature>
<dbReference type="PANTHER" id="PTHR13663">
    <property type="entry name" value="SIMILAR TO RIKEN CDNA 6430548M08"/>
    <property type="match status" value="1"/>
</dbReference>
<feature type="compositionally biased region" description="Basic residues" evidence="2">
    <location>
        <begin position="1072"/>
        <end position="1081"/>
    </location>
</feature>
<dbReference type="InterPro" id="IPR036871">
    <property type="entry name" value="PX_dom_sf"/>
</dbReference>
<feature type="compositionally biased region" description="Polar residues" evidence="2">
    <location>
        <begin position="877"/>
        <end position="894"/>
    </location>
</feature>
<dbReference type="SUPFAM" id="SSF103657">
    <property type="entry name" value="BAR/IMD domain-like"/>
    <property type="match status" value="1"/>
</dbReference>
<keyword evidence="5" id="KW-1185">Reference proteome</keyword>
<gene>
    <name evidence="4" type="ORF">N0F65_000606</name>
</gene>
<dbReference type="AlphaFoldDB" id="A0AAV2YNN7"/>
<feature type="region of interest" description="Disordered" evidence="2">
    <location>
        <begin position="1064"/>
        <end position="1084"/>
    </location>
</feature>
<dbReference type="SMART" id="SM00312">
    <property type="entry name" value="PX"/>
    <property type="match status" value="1"/>
</dbReference>
<dbReference type="Pfam" id="PF00787">
    <property type="entry name" value="PX"/>
    <property type="match status" value="1"/>
</dbReference>
<feature type="region of interest" description="Disordered" evidence="2">
    <location>
        <begin position="873"/>
        <end position="894"/>
    </location>
</feature>
<evidence type="ECO:0000256" key="2">
    <source>
        <dbReference type="SAM" id="MobiDB-lite"/>
    </source>
</evidence>
<protein>
    <recommendedName>
        <fullName evidence="3">PX domain-containing protein</fullName>
    </recommendedName>
</protein>
<feature type="domain" description="PX" evidence="3">
    <location>
        <begin position="45"/>
        <end position="153"/>
    </location>
</feature>
<feature type="coiled-coil region" evidence="1">
    <location>
        <begin position="557"/>
        <end position="640"/>
    </location>
</feature>
<dbReference type="InterPro" id="IPR001683">
    <property type="entry name" value="PX_dom"/>
</dbReference>
<dbReference type="CDD" id="cd06093">
    <property type="entry name" value="PX_domain"/>
    <property type="match status" value="1"/>
</dbReference>
<evidence type="ECO:0000259" key="3">
    <source>
        <dbReference type="PROSITE" id="PS50195"/>
    </source>
</evidence>
<proteinExistence type="predicted"/>
<dbReference type="InterPro" id="IPR027267">
    <property type="entry name" value="AH/BAR_dom_sf"/>
</dbReference>
<organism evidence="4 5">
    <name type="scientific">Lagenidium giganteum</name>
    <dbReference type="NCBI Taxonomy" id="4803"/>
    <lineage>
        <taxon>Eukaryota</taxon>
        <taxon>Sar</taxon>
        <taxon>Stramenopiles</taxon>
        <taxon>Oomycota</taxon>
        <taxon>Peronosporomycetes</taxon>
        <taxon>Pythiales</taxon>
        <taxon>Pythiaceae</taxon>
    </lineage>
</organism>
<evidence type="ECO:0000313" key="4">
    <source>
        <dbReference type="EMBL" id="DAZ94974.1"/>
    </source>
</evidence>
<reference evidence="4" key="2">
    <citation type="journal article" date="2023" name="Microbiol Resour">
        <title>Decontamination and Annotation of the Draft Genome Sequence of the Oomycete Lagenidium giganteum ARSEF 373.</title>
        <authorList>
            <person name="Morgan W.R."/>
            <person name="Tartar A."/>
        </authorList>
    </citation>
    <scope>NUCLEOTIDE SEQUENCE</scope>
    <source>
        <strain evidence="4">ARSEF 373</strain>
    </source>
</reference>
<comment type="caution">
    <text evidence="4">The sequence shown here is derived from an EMBL/GenBank/DDBJ whole genome shotgun (WGS) entry which is preliminary data.</text>
</comment>
<name>A0AAV2YNN7_9STRA</name>
<accession>A0AAV2YNN7</accession>
<evidence type="ECO:0000313" key="5">
    <source>
        <dbReference type="Proteomes" id="UP001146120"/>
    </source>
</evidence>
<sequence length="1154" mass="130149">MHVMGQDDTAREALSASLRTLSLCANAAAFDPLEHKDWCERRLGKVVRVKVSQPEARGAYLKKHTTFLVTEECFNYRVRRRFSDFEWLHAVLRARYSGLLVPSLPEKNAIKTDAFIQNRMRGLQLFLEHVMSSAYLRADAAVASFFMANNDEDWEQAKKSNAVMDNAGAGHLRWMKLVFAQQFDHSIDERIQAFQQHVEQTEKVLAELNTVTKRFVDRSAAIVANIDALHGLFNGWKIVELASADAPQPRLCDLLTRSTVAIGDWHEVVKAQGCMYELVLHEQVKYMHQQARDMLAMLNVREAALVASRPVDEPSRPSVTSGETTNSGFSLTASALSLALKIRTATEPSAVDQQAARERAAHLARMITGALVGEEMARFRNNSESLLEEAMDQFACGQAQMMAKSEKASTHEQTPLTPQSSIVMTQQVTMEVVWWDEDDQSENHCRRTFCQIPFSAIYEQADRGKRSLLRLVEFFRRKAHGERLASEELRLLLRQQSVDLTGLEDLEEHGTSIRRALMEVRHYVEAACTQQLLLAKVLEEQVAEPLVSLQAASEVYIRTLQDEIRHVNDDYMQALNALKQATARLRKAGEDLQEAQERQRIALHGIGIPEFELQRLAVRVNKCNEERKSAEAAKQSAKEVLYNRIIARDEMAMAVSVAYQKAEEERLDQLNSCLKRFLHVEKERLNASQNMIEGLSTHIDGINRSEDIQLLIHNRRNPDNMHFQGKALALLDWHWAKMQSADRSGSKLKRKKDSFEMDFDEETTDDKTATREPLSASSDRDNVRALEIMVPPPSHSSDKSSPELLVSIPSPASKTQKPKSPHRALAQTSMGRALHKFFEADCHATAAVANVDLPISPTGAKVEQMEQKIRELGVETGQDTKPPTTVQSGDNSTGSDVVAAVTNPLNVEDDSCTVIKTQCKDHAGRAMFVRCLNRQRSLDTKVKDHASFHALVDCFNVFLNECIREDDVKAAKTAMILAETFYLPREAAPSSTSDAKVAEDHHPVGKPLDRGAARIYLQVEVKKHAIWKNPTFWEKALLLAIGEELQKTPQPCAWEDLPTAQIQNSEDQHQQHPPHHHHSSLHTREEAVSRVHNIVFGQLGSFTLSMLEFDVPLQQIQSFVETMCDAHELTEDQRFLLRKNLQEIFTTLRHDAAA</sequence>
<dbReference type="Gene3D" id="3.30.1520.10">
    <property type="entry name" value="Phox-like domain"/>
    <property type="match status" value="1"/>
</dbReference>
<dbReference type="InterPro" id="IPR039872">
    <property type="entry name" value="KIAA0513"/>
</dbReference>
<dbReference type="Proteomes" id="UP001146120">
    <property type="component" value="Unassembled WGS sequence"/>
</dbReference>
<dbReference type="EMBL" id="DAKRPA010000223">
    <property type="protein sequence ID" value="DAZ94974.1"/>
    <property type="molecule type" value="Genomic_DNA"/>
</dbReference>
<dbReference type="SUPFAM" id="SSF64268">
    <property type="entry name" value="PX domain"/>
    <property type="match status" value="1"/>
</dbReference>
<dbReference type="GO" id="GO:0035091">
    <property type="term" value="F:phosphatidylinositol binding"/>
    <property type="evidence" value="ECO:0007669"/>
    <property type="project" value="InterPro"/>
</dbReference>
<reference evidence="4" key="1">
    <citation type="submission" date="2022-11" db="EMBL/GenBank/DDBJ databases">
        <authorList>
            <person name="Morgan W.R."/>
            <person name="Tartar A."/>
        </authorList>
    </citation>
    <scope>NUCLEOTIDE SEQUENCE</scope>
    <source>
        <strain evidence="4">ARSEF 373</strain>
    </source>
</reference>
<dbReference type="PROSITE" id="PS50195">
    <property type="entry name" value="PX"/>
    <property type="match status" value="1"/>
</dbReference>
<keyword evidence="1" id="KW-0175">Coiled coil</keyword>